<evidence type="ECO:0000313" key="2">
    <source>
        <dbReference type="Proteomes" id="UP001060215"/>
    </source>
</evidence>
<keyword evidence="2" id="KW-1185">Reference proteome</keyword>
<evidence type="ECO:0000313" key="1">
    <source>
        <dbReference type="EMBL" id="KAI8016700.1"/>
    </source>
</evidence>
<sequence length="141" mass="15025">MESSVPALPSVLLKDGELKDVEAKPVIIGGMVLDIHATPRTTTLQRSASNWFCPFLHLFFFLCGNRVILGAPTYQQATETSSKGEKMVEEEKWMGSEGKGNGGGGGEREMSGGGEGEVTVARERKWEGSVMGGMGQGSGCR</sequence>
<proteinExistence type="predicted"/>
<organism evidence="1 2">
    <name type="scientific">Camellia lanceoleosa</name>
    <dbReference type="NCBI Taxonomy" id="1840588"/>
    <lineage>
        <taxon>Eukaryota</taxon>
        <taxon>Viridiplantae</taxon>
        <taxon>Streptophyta</taxon>
        <taxon>Embryophyta</taxon>
        <taxon>Tracheophyta</taxon>
        <taxon>Spermatophyta</taxon>
        <taxon>Magnoliopsida</taxon>
        <taxon>eudicotyledons</taxon>
        <taxon>Gunneridae</taxon>
        <taxon>Pentapetalae</taxon>
        <taxon>asterids</taxon>
        <taxon>Ericales</taxon>
        <taxon>Theaceae</taxon>
        <taxon>Camellia</taxon>
    </lineage>
</organism>
<dbReference type="EMBL" id="CM045761">
    <property type="protein sequence ID" value="KAI8016700.1"/>
    <property type="molecule type" value="Genomic_DNA"/>
</dbReference>
<comment type="caution">
    <text evidence="1">The sequence shown here is derived from an EMBL/GenBank/DDBJ whole genome shotgun (WGS) entry which is preliminary data.</text>
</comment>
<name>A0ACC0HUP6_9ERIC</name>
<gene>
    <name evidence="1" type="ORF">LOK49_LG05G01925</name>
</gene>
<protein>
    <submittedName>
        <fullName evidence="1">Uncharacterized protein</fullName>
    </submittedName>
</protein>
<reference evidence="1 2" key="1">
    <citation type="journal article" date="2022" name="Plant J.">
        <title>Chromosome-level genome of Camellia lanceoleosa provides a valuable resource for understanding genome evolution and self-incompatibility.</title>
        <authorList>
            <person name="Gong W."/>
            <person name="Xiao S."/>
            <person name="Wang L."/>
            <person name="Liao Z."/>
            <person name="Chang Y."/>
            <person name="Mo W."/>
            <person name="Hu G."/>
            <person name="Li W."/>
            <person name="Zhao G."/>
            <person name="Zhu H."/>
            <person name="Hu X."/>
            <person name="Ji K."/>
            <person name="Xiang X."/>
            <person name="Song Q."/>
            <person name="Yuan D."/>
            <person name="Jin S."/>
            <person name="Zhang L."/>
        </authorList>
    </citation>
    <scope>NUCLEOTIDE SEQUENCE [LARGE SCALE GENOMIC DNA]</scope>
    <source>
        <strain evidence="1">SQ_2022a</strain>
    </source>
</reference>
<dbReference type="Proteomes" id="UP001060215">
    <property type="component" value="Chromosome 4"/>
</dbReference>
<accession>A0ACC0HUP6</accession>